<dbReference type="Gene3D" id="3.40.50.2000">
    <property type="entry name" value="Glycogen Phosphorylase B"/>
    <property type="match status" value="2"/>
</dbReference>
<dbReference type="GO" id="GO:0016757">
    <property type="term" value="F:glycosyltransferase activity"/>
    <property type="evidence" value="ECO:0007669"/>
    <property type="project" value="UniProtKB-KW"/>
</dbReference>
<dbReference type="EC" id="2.4.-.-" evidence="4"/>
<evidence type="ECO:0000259" key="3">
    <source>
        <dbReference type="Pfam" id="PF13439"/>
    </source>
</evidence>
<keyword evidence="1 4" id="KW-0328">Glycosyltransferase</keyword>
<evidence type="ECO:0000313" key="4">
    <source>
        <dbReference type="EMBL" id="XBW08445.1"/>
    </source>
</evidence>
<accession>A0AAU7V8M4</accession>
<keyword evidence="2 4" id="KW-0808">Transferase</keyword>
<sequence length="316" mass="35050">MDVRDAHILHLNDVAQTGRNLVGYARSQGRHWGLRTLPAGSGPLMEVAGRRLIDLGHWLREPDQADLLHVHYAPNAYYAWVKHRPHVVHVHGTDLRQDLYRRGIGTLTRRALERAVLVVAATPDLLEQLQQLRPDAIHVPNPVPYRALSQPIAPRDPQGPIVFNARWDDSKGAPELLEAAAHLVQQGYRVIGLDWGQWGSEARNVGVELRPLGTPAQFRSLLESASVVVGQVGIDALTISDLETLVVGRPLVTRAQAEGAPVAAPTPNILTAVMNLIMHPQEATQLGLTGRQWVETERGPARSLERWEDLYQRILN</sequence>
<reference evidence="4" key="1">
    <citation type="submission" date="2023-11" db="EMBL/GenBank/DDBJ databases">
        <title>Scrofimicrobium hongkongense sp. nov., isolated from a patient with peritonitis.</title>
        <authorList>
            <person name="Lao H.Y."/>
            <person name="Wong A.Y.P."/>
            <person name="Ng T.L."/>
            <person name="Wong R.Y.L."/>
            <person name="Yau M.C.Y."/>
            <person name="Lam J.Y.W."/>
            <person name="Siu G.K.H."/>
        </authorList>
    </citation>
    <scope>NUCLEOTIDE SEQUENCE</scope>
    <source>
        <strain evidence="4">R131</strain>
    </source>
</reference>
<dbReference type="KEGG" id="sapp:SAC06_02500"/>
<protein>
    <submittedName>
        <fullName evidence="4">Glycosyltransferase</fullName>
        <ecNumber evidence="4">2.4.-.-</ecNumber>
    </submittedName>
</protein>
<proteinExistence type="predicted"/>
<dbReference type="RefSeq" id="WP_350258644.1">
    <property type="nucleotide sequence ID" value="NZ_CP138335.1"/>
</dbReference>
<evidence type="ECO:0000256" key="1">
    <source>
        <dbReference type="ARBA" id="ARBA00022676"/>
    </source>
</evidence>
<feature type="domain" description="Glycosyltransferase subfamily 4-like N-terminal" evidence="3">
    <location>
        <begin position="49"/>
        <end position="140"/>
    </location>
</feature>
<name>A0AAU7V8M4_9ACTO</name>
<evidence type="ECO:0000256" key="2">
    <source>
        <dbReference type="ARBA" id="ARBA00022679"/>
    </source>
</evidence>
<dbReference type="SUPFAM" id="SSF53756">
    <property type="entry name" value="UDP-Glycosyltransferase/glycogen phosphorylase"/>
    <property type="match status" value="1"/>
</dbReference>
<dbReference type="Pfam" id="PF13439">
    <property type="entry name" value="Glyco_transf_4"/>
    <property type="match status" value="1"/>
</dbReference>
<dbReference type="EMBL" id="CP138335">
    <property type="protein sequence ID" value="XBW08445.1"/>
    <property type="molecule type" value="Genomic_DNA"/>
</dbReference>
<gene>
    <name evidence="4" type="ORF">SAC06_02500</name>
</gene>
<dbReference type="InterPro" id="IPR028098">
    <property type="entry name" value="Glyco_trans_4-like_N"/>
</dbReference>
<dbReference type="AlphaFoldDB" id="A0AAU7V8M4"/>
<organism evidence="4">
    <name type="scientific">Scrofimicrobium appendicitidis</name>
    <dbReference type="NCBI Taxonomy" id="3079930"/>
    <lineage>
        <taxon>Bacteria</taxon>
        <taxon>Bacillati</taxon>
        <taxon>Actinomycetota</taxon>
        <taxon>Actinomycetes</taxon>
        <taxon>Actinomycetales</taxon>
        <taxon>Actinomycetaceae</taxon>
        <taxon>Scrofimicrobium</taxon>
    </lineage>
</organism>